<organism evidence="2 3">
    <name type="scientific">Lentibacillus cibarius</name>
    <dbReference type="NCBI Taxonomy" id="2583219"/>
    <lineage>
        <taxon>Bacteria</taxon>
        <taxon>Bacillati</taxon>
        <taxon>Bacillota</taxon>
        <taxon>Bacilli</taxon>
        <taxon>Bacillales</taxon>
        <taxon>Bacillaceae</taxon>
        <taxon>Lentibacillus</taxon>
    </lineage>
</organism>
<feature type="transmembrane region" description="Helical" evidence="1">
    <location>
        <begin position="22"/>
        <end position="42"/>
    </location>
</feature>
<accession>A0A549YJT9</accession>
<dbReference type="EMBL" id="VJMZ01000001">
    <property type="protein sequence ID" value="TRM12150.1"/>
    <property type="molecule type" value="Genomic_DNA"/>
</dbReference>
<dbReference type="NCBIfam" id="NF041644">
    <property type="entry name" value="CBO0543_fam"/>
    <property type="match status" value="1"/>
</dbReference>
<dbReference type="RefSeq" id="WP_142791135.1">
    <property type="nucleotide sequence ID" value="NZ_VJMZ01000001.1"/>
</dbReference>
<protein>
    <submittedName>
        <fullName evidence="2">Uncharacterized protein</fullName>
    </submittedName>
</protein>
<keyword evidence="1" id="KW-0472">Membrane</keyword>
<proteinExistence type="predicted"/>
<keyword evidence="1" id="KW-0812">Transmembrane</keyword>
<evidence type="ECO:0000313" key="3">
    <source>
        <dbReference type="Proteomes" id="UP000319280"/>
    </source>
</evidence>
<feature type="transmembrane region" description="Helical" evidence="1">
    <location>
        <begin position="143"/>
        <end position="160"/>
    </location>
</feature>
<dbReference type="AlphaFoldDB" id="A0A549YJT9"/>
<sequence length="178" mass="21222">MHVIILFFALAIAWYSVNWRRFYEYQATILYMAAMNLLYYFLTTDYRLWTLQSNLGLPSAVIDLLYTFVLFPCTVMIFLSHYPQQLGKQIIHTGKWVIIYFVFEWVGYLFGAIYYDHGWSLGWSGLFLVVMFPMLRMHYKRPILAYGLSVIVTIFLLYWFKVPWLASNALAEELLTWN</sequence>
<comment type="caution">
    <text evidence="2">The sequence shown here is derived from an EMBL/GenBank/DDBJ whole genome shotgun (WGS) entry which is preliminary data.</text>
</comment>
<gene>
    <name evidence="2" type="ORF">FH966_10900</name>
</gene>
<reference evidence="2 3" key="1">
    <citation type="submission" date="2019-07" db="EMBL/GenBank/DDBJ databases">
        <title>Genomic analysis of Lentibacillus sp. NKC851-2.</title>
        <authorList>
            <person name="Oh Y.J."/>
        </authorList>
    </citation>
    <scope>NUCLEOTIDE SEQUENCE [LARGE SCALE GENOMIC DNA]</scope>
    <source>
        <strain evidence="2 3">NKC851-2</strain>
    </source>
</reference>
<evidence type="ECO:0000313" key="2">
    <source>
        <dbReference type="EMBL" id="TRM12150.1"/>
    </source>
</evidence>
<dbReference type="InterPro" id="IPR048147">
    <property type="entry name" value="CBO0543-like"/>
</dbReference>
<feature type="transmembrane region" description="Helical" evidence="1">
    <location>
        <begin position="62"/>
        <end position="82"/>
    </location>
</feature>
<keyword evidence="1" id="KW-1133">Transmembrane helix</keyword>
<keyword evidence="3" id="KW-1185">Reference proteome</keyword>
<name>A0A549YJT9_9BACI</name>
<evidence type="ECO:0000256" key="1">
    <source>
        <dbReference type="SAM" id="Phobius"/>
    </source>
</evidence>
<feature type="transmembrane region" description="Helical" evidence="1">
    <location>
        <begin position="120"/>
        <end position="136"/>
    </location>
</feature>
<dbReference type="Proteomes" id="UP000319280">
    <property type="component" value="Unassembled WGS sequence"/>
</dbReference>
<feature type="transmembrane region" description="Helical" evidence="1">
    <location>
        <begin position="94"/>
        <end position="114"/>
    </location>
</feature>